<feature type="domain" description="PDZ" evidence="2">
    <location>
        <begin position="217"/>
        <end position="300"/>
    </location>
</feature>
<evidence type="ECO:0000256" key="1">
    <source>
        <dbReference type="SAM" id="MobiDB-lite"/>
    </source>
</evidence>
<dbReference type="PANTHER" id="PTHR46900:SF1">
    <property type="entry name" value="TYROSINE-PROTEIN PHOSPHATASE NON-RECEPTOR TYPE 13"/>
    <property type="match status" value="1"/>
</dbReference>
<dbReference type="Gene3D" id="2.30.42.10">
    <property type="match status" value="2"/>
</dbReference>
<accession>A0A852L8Z6</accession>
<name>A0A852L8Z6_UROIN</name>
<dbReference type="OrthoDB" id="9937357at2759"/>
<dbReference type="GO" id="GO:0036312">
    <property type="term" value="F:phosphatidylinositol 3-kinase regulatory subunit binding"/>
    <property type="evidence" value="ECO:0007669"/>
    <property type="project" value="TreeGrafter"/>
</dbReference>
<feature type="domain" description="PDZ" evidence="2">
    <location>
        <begin position="122"/>
        <end position="203"/>
    </location>
</feature>
<dbReference type="FunFam" id="2.30.42.10:FF:000174">
    <property type="entry name" value="Tyrosine-protein phosphatase non-receptor type 13"/>
    <property type="match status" value="1"/>
</dbReference>
<feature type="non-terminal residue" evidence="3">
    <location>
        <position position="540"/>
    </location>
</feature>
<dbReference type="EMBL" id="WBNH01011131">
    <property type="protein sequence ID" value="NXX85410.1"/>
    <property type="molecule type" value="Genomic_DNA"/>
</dbReference>
<sequence length="540" mass="59324">IGSPAHVGLGWNSTPYQTSDEAMTEARSQYEAHGGQEEAVCSNLYSDQEAPNKSEFVDNNLPLDLPLIPACRTVPDVMTSVLISDCYATPAAELTPHLGGMDSLLSQLEKNAEEYEPEAELQVTMTKSEKGSLGFTVTKGNDNVGCYIHDIVQDPAKSDGRLRPGDRLIKVNDIDVTNMSHTDAVNFLRAAPKTVRLVLGRVLELPKMPVLPDLLPDITLTCHREELGLLLSGGRDSLHQVVYISDILPKSVAAREESLHALDIVHYINGVSTEGMTLKEAKRMLETWLPKVVLKATRDGHAVLPKSKSPDSSNPWPLKANGYSCGDPCDGTEKTTDAYRPKVNGNGIIGPFQANTENNIHHTKGLMNLSGSGDAPSLGFINQMSDFSKFSDKSETEVPDDEYYDEDDHNEVVQYLLDVVDEEAQNLLNHNNATSEAQSLLHLKKAASEEHLSVEVNGKLTEDKSEDTDCDGSSLPEDFSEPTHVNGCEDYCEIKAMPERSPPQLPSRQADEDEITWESDKLPIESISQERVNEGKNFNK</sequence>
<evidence type="ECO:0000259" key="2">
    <source>
        <dbReference type="PROSITE" id="PS50106"/>
    </source>
</evidence>
<evidence type="ECO:0000313" key="4">
    <source>
        <dbReference type="Proteomes" id="UP000654395"/>
    </source>
</evidence>
<reference evidence="3" key="1">
    <citation type="submission" date="2020-02" db="EMBL/GenBank/DDBJ databases">
        <title>Bird 10,000 Genomes (B10K) Project - Family phase.</title>
        <authorList>
            <person name="Zhang G."/>
        </authorList>
    </citation>
    <scope>NUCLEOTIDE SEQUENCE</scope>
    <source>
        <strain evidence="3">B10K-DU-030-59</strain>
    </source>
</reference>
<dbReference type="Pfam" id="PF00595">
    <property type="entry name" value="PDZ"/>
    <property type="match status" value="2"/>
</dbReference>
<dbReference type="AlphaFoldDB" id="A0A852L8Z6"/>
<dbReference type="GO" id="GO:0005634">
    <property type="term" value="C:nucleus"/>
    <property type="evidence" value="ECO:0007669"/>
    <property type="project" value="TreeGrafter"/>
</dbReference>
<evidence type="ECO:0000313" key="3">
    <source>
        <dbReference type="EMBL" id="NXX85410.1"/>
    </source>
</evidence>
<dbReference type="SUPFAM" id="SSF50156">
    <property type="entry name" value="PDZ domain-like"/>
    <property type="match status" value="2"/>
</dbReference>
<keyword evidence="4" id="KW-1185">Reference proteome</keyword>
<feature type="region of interest" description="Disordered" evidence="1">
    <location>
        <begin position="496"/>
        <end position="540"/>
    </location>
</feature>
<feature type="non-terminal residue" evidence="3">
    <location>
        <position position="1"/>
    </location>
</feature>
<gene>
    <name evidence="3" type="primary">Ptpn13_1</name>
    <name evidence="3" type="ORF">UROIND_R15747</name>
</gene>
<feature type="compositionally biased region" description="Polar residues" evidence="1">
    <location>
        <begin position="526"/>
        <end position="540"/>
    </location>
</feature>
<dbReference type="SMART" id="SM00228">
    <property type="entry name" value="PDZ"/>
    <property type="match status" value="2"/>
</dbReference>
<comment type="caution">
    <text evidence="3">The sequence shown here is derived from an EMBL/GenBank/DDBJ whole genome shotgun (WGS) entry which is preliminary data.</text>
</comment>
<dbReference type="PROSITE" id="PS50106">
    <property type="entry name" value="PDZ"/>
    <property type="match status" value="2"/>
</dbReference>
<dbReference type="Proteomes" id="UP000654395">
    <property type="component" value="Unassembled WGS sequence"/>
</dbReference>
<dbReference type="GO" id="GO:0005737">
    <property type="term" value="C:cytoplasm"/>
    <property type="evidence" value="ECO:0007669"/>
    <property type="project" value="TreeGrafter"/>
</dbReference>
<proteinExistence type="predicted"/>
<dbReference type="GO" id="GO:0004725">
    <property type="term" value="F:protein tyrosine phosphatase activity"/>
    <property type="evidence" value="ECO:0007669"/>
    <property type="project" value="TreeGrafter"/>
</dbReference>
<organism evidence="3 4">
    <name type="scientific">Urocolius indicus</name>
    <name type="common">Red-faced mousebird</name>
    <name type="synonym">Colius indicus</name>
    <dbReference type="NCBI Taxonomy" id="458196"/>
    <lineage>
        <taxon>Eukaryota</taxon>
        <taxon>Metazoa</taxon>
        <taxon>Chordata</taxon>
        <taxon>Craniata</taxon>
        <taxon>Vertebrata</taxon>
        <taxon>Euteleostomi</taxon>
        <taxon>Archelosauria</taxon>
        <taxon>Archosauria</taxon>
        <taxon>Dinosauria</taxon>
        <taxon>Saurischia</taxon>
        <taxon>Theropoda</taxon>
        <taxon>Coelurosauria</taxon>
        <taxon>Aves</taxon>
        <taxon>Neognathae</taxon>
        <taxon>Neoaves</taxon>
        <taxon>Telluraves</taxon>
        <taxon>Coraciimorphae</taxon>
        <taxon>Coliiformes</taxon>
        <taxon>Coliidae</taxon>
        <taxon>Urocolius</taxon>
    </lineage>
</organism>
<dbReference type="CDD" id="cd06696">
    <property type="entry name" value="PDZ4_PTPN13-like"/>
    <property type="match status" value="1"/>
</dbReference>
<dbReference type="InterPro" id="IPR036034">
    <property type="entry name" value="PDZ_sf"/>
</dbReference>
<feature type="region of interest" description="Disordered" evidence="1">
    <location>
        <begin position="455"/>
        <end position="482"/>
    </location>
</feature>
<protein>
    <submittedName>
        <fullName evidence="3">PTN13 phosphatase</fullName>
    </submittedName>
</protein>
<dbReference type="InterPro" id="IPR001478">
    <property type="entry name" value="PDZ"/>
</dbReference>
<dbReference type="InterPro" id="IPR052074">
    <property type="entry name" value="NonRcpt_TyrProt_Phosphatase"/>
</dbReference>
<dbReference type="PANTHER" id="PTHR46900">
    <property type="entry name" value="TYROSINE-PROTEIN PHOSPHATASE NON-RECEPTOR TYPE 13"/>
    <property type="match status" value="1"/>
</dbReference>